<keyword evidence="1" id="KW-0238">DNA-binding</keyword>
<gene>
    <name evidence="4" type="ORF">PSTT_11611</name>
</gene>
<feature type="compositionally biased region" description="Basic and acidic residues" evidence="2">
    <location>
        <begin position="544"/>
        <end position="553"/>
    </location>
</feature>
<evidence type="ECO:0000256" key="1">
    <source>
        <dbReference type="ARBA" id="ARBA00023125"/>
    </source>
</evidence>
<dbReference type="GO" id="GO:0043565">
    <property type="term" value="F:sequence-specific DNA binding"/>
    <property type="evidence" value="ECO:0007669"/>
    <property type="project" value="InterPro"/>
</dbReference>
<comment type="caution">
    <text evidence="4">The sequence shown here is derived from an EMBL/GenBank/DDBJ whole genome shotgun (WGS) entry which is preliminary data.</text>
</comment>
<sequence>MVSFFLEFKMDRPLIKFAVKLQRSIGQHLDLLSFSAFSFIELHPTIQWSDKHINRLLVPNIRQLGADLVDWLGTTDFSRLRQQLLRHGFQEGRTSSKDSTHFDHPLLNRNDPETWRLVRCSISYAASLNGPIGQPEHADIGVPIDHQASSSHVNPTTNLNQVGRQLDQFVLKLQGLIKLHHTIQWCDTRRNRLIVPDKNKLGASWVDGCGADPFVRFRAQMIKYGFDSGGNTKTSASFQHPLLKLNKPETWRLVTKYQPDQIDSASLGQPGHADTGNADVPIIHQASSRTMDSNLDIDHVERNMDPFVTKLQELIEVHRMIRWSDRRPGGLIVPDRHQLGAHMVEWFDSENYVRFEAQMVNYGFKVAAGRPKNWVHFDHPVLDRNNPETWRSITRRRDGQTDSVSGPSGQPGHADTAHAAVAIEQQASSSAADPNPDIDQVETILVPSNIQLPSDASELAKTMLNDFSRRIQNSIFRLNKSLLDLPSGRHAQEFNVESVEEHVRILAVEHFYNPHLVKATAATDSDSSLEEIANPGMMIEDDDLPSRENKSDTAPKNTNSEEIQPPDSERTFVRVVIGPSKSRCLDTQSRPGPSIKQKTIPKPQSENSSKRKRTPEQSSNICRREVSYEPN</sequence>
<dbReference type="Proteomes" id="UP000239156">
    <property type="component" value="Unassembled WGS sequence"/>
</dbReference>
<dbReference type="EMBL" id="PKSL01000137">
    <property type="protein sequence ID" value="POW02717.1"/>
    <property type="molecule type" value="Genomic_DNA"/>
</dbReference>
<dbReference type="Gene3D" id="1.10.10.10">
    <property type="entry name" value="Winged helix-like DNA-binding domain superfamily/Winged helix DNA-binding domain"/>
    <property type="match status" value="1"/>
</dbReference>
<organism evidence="4 5">
    <name type="scientific">Puccinia striiformis</name>
    <dbReference type="NCBI Taxonomy" id="27350"/>
    <lineage>
        <taxon>Eukaryota</taxon>
        <taxon>Fungi</taxon>
        <taxon>Dikarya</taxon>
        <taxon>Basidiomycota</taxon>
        <taxon>Pucciniomycotina</taxon>
        <taxon>Pucciniomycetes</taxon>
        <taxon>Pucciniales</taxon>
        <taxon>Pucciniaceae</taxon>
        <taxon>Puccinia</taxon>
    </lineage>
</organism>
<dbReference type="InterPro" id="IPR036388">
    <property type="entry name" value="WH-like_DNA-bd_sf"/>
</dbReference>
<name>A0A2S4UZM0_9BASI</name>
<reference evidence="4" key="1">
    <citation type="submission" date="2017-12" db="EMBL/GenBank/DDBJ databases">
        <title>Gene loss provides genomic basis for host adaptation in cereal stripe rust fungi.</title>
        <authorList>
            <person name="Xia C."/>
        </authorList>
    </citation>
    <scope>NUCLEOTIDE SEQUENCE [LARGE SCALE GENOMIC DNA]</scope>
    <source>
        <strain evidence="4">93-210</strain>
    </source>
</reference>
<dbReference type="InterPro" id="IPR000232">
    <property type="entry name" value="HSF_DNA-bd"/>
</dbReference>
<dbReference type="GO" id="GO:0003700">
    <property type="term" value="F:DNA-binding transcription factor activity"/>
    <property type="evidence" value="ECO:0007669"/>
    <property type="project" value="InterPro"/>
</dbReference>
<proteinExistence type="predicted"/>
<evidence type="ECO:0000256" key="2">
    <source>
        <dbReference type="SAM" id="MobiDB-lite"/>
    </source>
</evidence>
<dbReference type="Pfam" id="PF00447">
    <property type="entry name" value="HSF_DNA-bind"/>
    <property type="match status" value="1"/>
</dbReference>
<dbReference type="AlphaFoldDB" id="A0A2S4UZM0"/>
<evidence type="ECO:0000313" key="5">
    <source>
        <dbReference type="Proteomes" id="UP000239156"/>
    </source>
</evidence>
<dbReference type="VEuPathDB" id="FungiDB:PSTT_11611"/>
<dbReference type="VEuPathDB" id="FungiDB:PSHT_14162"/>
<protein>
    <recommendedName>
        <fullName evidence="3">HSF-type DNA-binding domain-containing protein</fullName>
    </recommendedName>
</protein>
<keyword evidence="5" id="KW-1185">Reference proteome</keyword>
<evidence type="ECO:0000313" key="4">
    <source>
        <dbReference type="EMBL" id="POW02717.1"/>
    </source>
</evidence>
<feature type="region of interest" description="Disordered" evidence="2">
    <location>
        <begin position="536"/>
        <end position="631"/>
    </location>
</feature>
<feature type="domain" description="HSF-type DNA-binding" evidence="3">
    <location>
        <begin position="307"/>
        <end position="396"/>
    </location>
</feature>
<feature type="region of interest" description="Disordered" evidence="2">
    <location>
        <begin position="386"/>
        <end position="416"/>
    </location>
</feature>
<accession>A0A2S4UZM0</accession>
<evidence type="ECO:0000259" key="3">
    <source>
        <dbReference type="Pfam" id="PF00447"/>
    </source>
</evidence>
<feature type="compositionally biased region" description="Basic and acidic residues" evidence="2">
    <location>
        <begin position="622"/>
        <end position="631"/>
    </location>
</feature>